<dbReference type="PANTHER" id="PTHR12069">
    <property type="entry name" value="DNA-DIRECTED RNA POLYMERASES III 80 KDA POLYPEPTIDE RNA POLYMERASE III SUBUNIT 5"/>
    <property type="match status" value="1"/>
</dbReference>
<dbReference type="OrthoDB" id="340681at2759"/>
<organism evidence="4 10">
    <name type="scientific">Rotaria socialis</name>
    <dbReference type="NCBI Taxonomy" id="392032"/>
    <lineage>
        <taxon>Eukaryota</taxon>
        <taxon>Metazoa</taxon>
        <taxon>Spiralia</taxon>
        <taxon>Gnathifera</taxon>
        <taxon>Rotifera</taxon>
        <taxon>Eurotatoria</taxon>
        <taxon>Bdelloidea</taxon>
        <taxon>Philodinida</taxon>
        <taxon>Philodinidae</taxon>
        <taxon>Rotaria</taxon>
    </lineage>
</organism>
<dbReference type="GO" id="GO:0005666">
    <property type="term" value="C:RNA polymerase III complex"/>
    <property type="evidence" value="ECO:0007669"/>
    <property type="project" value="TreeGrafter"/>
</dbReference>
<evidence type="ECO:0000313" key="2">
    <source>
        <dbReference type="EMBL" id="CAF3259103.1"/>
    </source>
</evidence>
<evidence type="ECO:0000313" key="9">
    <source>
        <dbReference type="EMBL" id="CAF4530781.1"/>
    </source>
</evidence>
<dbReference type="InterPro" id="IPR006886">
    <property type="entry name" value="RNA_pol_III_Rpc5"/>
</dbReference>
<evidence type="ECO:0000313" key="6">
    <source>
        <dbReference type="EMBL" id="CAF3770956.1"/>
    </source>
</evidence>
<dbReference type="EMBL" id="CAJNXB010002547">
    <property type="protein sequence ID" value="CAF3259103.1"/>
    <property type="molecule type" value="Genomic_DNA"/>
</dbReference>
<dbReference type="EMBL" id="CAJNYU010004567">
    <property type="protein sequence ID" value="CAF3770956.1"/>
    <property type="molecule type" value="Genomic_DNA"/>
</dbReference>
<dbReference type="EMBL" id="CAJNYT010001969">
    <property type="protein sequence ID" value="CAF3439684.1"/>
    <property type="molecule type" value="Genomic_DNA"/>
</dbReference>
<evidence type="ECO:0000313" key="3">
    <source>
        <dbReference type="EMBL" id="CAF3438364.1"/>
    </source>
</evidence>
<dbReference type="AlphaFoldDB" id="A0A818CZJ0"/>
<dbReference type="EMBL" id="CAJNYD010002679">
    <property type="protein sequence ID" value="CAF3438364.1"/>
    <property type="molecule type" value="Genomic_DNA"/>
</dbReference>
<dbReference type="Proteomes" id="UP000663869">
    <property type="component" value="Unassembled WGS sequence"/>
</dbReference>
<dbReference type="EMBL" id="CAJOBO010000534">
    <property type="protein sequence ID" value="CAF4242603.1"/>
    <property type="molecule type" value="Genomic_DNA"/>
</dbReference>
<evidence type="ECO:0000313" key="5">
    <source>
        <dbReference type="EMBL" id="CAF3726233.1"/>
    </source>
</evidence>
<sequence length="262" mass="30137">MSNSDPSMDIDENDEILYEINVEVHQTKQSIYIFQHPIRPHYRIYDENLFTSARIKEKNSLVEMDLLVDTQSPNYSLSRGKQFADTTNQENKSQLFNSDRMDKQTIASSNASDGDRYFVGIFDSTTRSLTLCPLKSIIQFRPQFPYLDVPLTATSGLTSNKETNLIDDEHINASDGEQSGSESEENKPDPVGSLVTMKFEKKESEYHKKKHLQSYNYYRQTRDSERWQDLVCIMNSHSLDAQRIRQQLLSSGNPVTATNENN</sequence>
<dbReference type="EMBL" id="CAJOBQ010000571">
    <property type="protein sequence ID" value="CAF4382928.1"/>
    <property type="molecule type" value="Genomic_DNA"/>
</dbReference>
<evidence type="ECO:0000256" key="1">
    <source>
        <dbReference type="SAM" id="MobiDB-lite"/>
    </source>
</evidence>
<dbReference type="GO" id="GO:0042797">
    <property type="term" value="P:tRNA transcription by RNA polymerase III"/>
    <property type="evidence" value="ECO:0007669"/>
    <property type="project" value="TreeGrafter"/>
</dbReference>
<proteinExistence type="predicted"/>
<evidence type="ECO:0000313" key="8">
    <source>
        <dbReference type="EMBL" id="CAF4382928.1"/>
    </source>
</evidence>
<dbReference type="Proteomes" id="UP000663851">
    <property type="component" value="Unassembled WGS sequence"/>
</dbReference>
<dbReference type="PANTHER" id="PTHR12069:SF0">
    <property type="entry name" value="DNA-DIRECTED RNA POLYMERASE III SUBUNIT RPC5"/>
    <property type="match status" value="1"/>
</dbReference>
<dbReference type="Proteomes" id="UP000663833">
    <property type="component" value="Unassembled WGS sequence"/>
</dbReference>
<evidence type="ECO:0000313" key="7">
    <source>
        <dbReference type="EMBL" id="CAF4242603.1"/>
    </source>
</evidence>
<accession>A0A818CZJ0</accession>
<dbReference type="EMBL" id="CAJNYV010005140">
    <property type="protein sequence ID" value="CAF3726233.1"/>
    <property type="molecule type" value="Genomic_DNA"/>
</dbReference>
<name>A0A818CZJ0_9BILA</name>
<comment type="caution">
    <text evidence="4">The sequence shown here is derived from an EMBL/GenBank/DDBJ whole genome shotgun (WGS) entry which is preliminary data.</text>
</comment>
<dbReference type="EMBL" id="CAJOBS010000234">
    <property type="protein sequence ID" value="CAF4530781.1"/>
    <property type="molecule type" value="Genomic_DNA"/>
</dbReference>
<dbReference type="Proteomes" id="UP000663838">
    <property type="component" value="Unassembled WGS sequence"/>
</dbReference>
<dbReference type="Proteomes" id="UP000663825">
    <property type="component" value="Unassembled WGS sequence"/>
</dbReference>
<dbReference type="Proteomes" id="UP000663872">
    <property type="component" value="Unassembled WGS sequence"/>
</dbReference>
<gene>
    <name evidence="6" type="ORF">FME351_LOCUS31949</name>
    <name evidence="4" type="ORF">GRG538_LOCUS13373</name>
    <name evidence="7" type="ORF">HFQ381_LOCUS9940</name>
    <name evidence="5" type="ORF">KIK155_LOCUS28278</name>
    <name evidence="3" type="ORF">LUA448_LOCUS20954</name>
    <name evidence="2" type="ORF">TIS948_LOCUS15665</name>
    <name evidence="9" type="ORF">TOA249_LOCUS5708</name>
    <name evidence="8" type="ORF">TSG867_LOCUS11718</name>
</gene>
<feature type="region of interest" description="Disordered" evidence="1">
    <location>
        <begin position="163"/>
        <end position="193"/>
    </location>
</feature>
<dbReference type="Proteomes" id="UP000663862">
    <property type="component" value="Unassembled WGS sequence"/>
</dbReference>
<reference evidence="4" key="1">
    <citation type="submission" date="2021-02" db="EMBL/GenBank/DDBJ databases">
        <authorList>
            <person name="Nowell W R."/>
        </authorList>
    </citation>
    <scope>NUCLEOTIDE SEQUENCE</scope>
</reference>
<dbReference type="Proteomes" id="UP000663865">
    <property type="component" value="Unassembled WGS sequence"/>
</dbReference>
<dbReference type="Pfam" id="PF04801">
    <property type="entry name" value="RPC5"/>
    <property type="match status" value="1"/>
</dbReference>
<protein>
    <submittedName>
        <fullName evidence="4">Uncharacterized protein</fullName>
    </submittedName>
</protein>
<evidence type="ECO:0000313" key="4">
    <source>
        <dbReference type="EMBL" id="CAF3439684.1"/>
    </source>
</evidence>
<evidence type="ECO:0000313" key="10">
    <source>
        <dbReference type="Proteomes" id="UP000663872"/>
    </source>
</evidence>